<reference evidence="2" key="1">
    <citation type="journal article" date="2015" name="Nat. Genet.">
        <title>The genome and transcriptome of the zoonotic hookworm Ancylostoma ceylanicum identify infection-specific gene families.</title>
        <authorList>
            <person name="Schwarz E.M."/>
            <person name="Hu Y."/>
            <person name="Antoshechkin I."/>
            <person name="Miller M.M."/>
            <person name="Sternberg P.W."/>
            <person name="Aroian R.V."/>
        </authorList>
    </citation>
    <scope>NUCLEOTIDE SEQUENCE</scope>
    <source>
        <strain evidence="2">HY135</strain>
    </source>
</reference>
<dbReference type="Proteomes" id="UP000024635">
    <property type="component" value="Unassembled WGS sequence"/>
</dbReference>
<organism evidence="1 2">
    <name type="scientific">Ancylostoma ceylanicum</name>
    <dbReference type="NCBI Taxonomy" id="53326"/>
    <lineage>
        <taxon>Eukaryota</taxon>
        <taxon>Metazoa</taxon>
        <taxon>Ecdysozoa</taxon>
        <taxon>Nematoda</taxon>
        <taxon>Chromadorea</taxon>
        <taxon>Rhabditida</taxon>
        <taxon>Rhabditina</taxon>
        <taxon>Rhabditomorpha</taxon>
        <taxon>Strongyloidea</taxon>
        <taxon>Ancylostomatidae</taxon>
        <taxon>Ancylostomatinae</taxon>
        <taxon>Ancylostoma</taxon>
    </lineage>
</organism>
<name>A0A016W6B5_9BILA</name>
<accession>A0A016W6B5</accession>
<proteinExistence type="predicted"/>
<evidence type="ECO:0000313" key="1">
    <source>
        <dbReference type="EMBL" id="EYC35389.1"/>
    </source>
</evidence>
<dbReference type="AlphaFoldDB" id="A0A016W6B5"/>
<protein>
    <submittedName>
        <fullName evidence="1">Uncharacterized protein</fullName>
    </submittedName>
</protein>
<comment type="caution">
    <text evidence="1">The sequence shown here is derived from an EMBL/GenBank/DDBJ whole genome shotgun (WGS) entry which is preliminary data.</text>
</comment>
<keyword evidence="2" id="KW-1185">Reference proteome</keyword>
<dbReference type="EMBL" id="JARK01000668">
    <property type="protein sequence ID" value="EYC35389.1"/>
    <property type="molecule type" value="Genomic_DNA"/>
</dbReference>
<evidence type="ECO:0000313" key="2">
    <source>
        <dbReference type="Proteomes" id="UP000024635"/>
    </source>
</evidence>
<gene>
    <name evidence="1" type="primary">Acey_s1068.g3530</name>
    <name evidence="1" type="ORF">Y032_1068g3530</name>
</gene>
<sequence>FSTEMGASSSKCFKQATMKIPAKVKIHSYILRSSKSCHIDLNNKTIILLLDLFLSSHRNAHLLSMDPRHNVKKLRSSIKSGAVHGTKGLFKEVYYMVIAALYRNRRREKKVVNIARDLHLFFKETVLDEDLDAFLIRQKFNIPY</sequence>
<feature type="non-terminal residue" evidence="1">
    <location>
        <position position="1"/>
    </location>
</feature>